<dbReference type="Proteomes" id="UP000784294">
    <property type="component" value="Unassembled WGS sequence"/>
</dbReference>
<gene>
    <name evidence="1" type="ORF">PXEA_LOCUS17155</name>
</gene>
<comment type="caution">
    <text evidence="1">The sequence shown here is derived from an EMBL/GenBank/DDBJ whole genome shotgun (WGS) entry which is preliminary data.</text>
</comment>
<proteinExistence type="predicted"/>
<accession>A0A448WYX2</accession>
<dbReference type="EMBL" id="CAAALY010063442">
    <property type="protein sequence ID" value="VEL23715.1"/>
    <property type="molecule type" value="Genomic_DNA"/>
</dbReference>
<reference evidence="1" key="1">
    <citation type="submission" date="2018-11" db="EMBL/GenBank/DDBJ databases">
        <authorList>
            <consortium name="Pathogen Informatics"/>
        </authorList>
    </citation>
    <scope>NUCLEOTIDE SEQUENCE</scope>
</reference>
<evidence type="ECO:0000313" key="2">
    <source>
        <dbReference type="Proteomes" id="UP000784294"/>
    </source>
</evidence>
<organism evidence="1 2">
    <name type="scientific">Protopolystoma xenopodis</name>
    <dbReference type="NCBI Taxonomy" id="117903"/>
    <lineage>
        <taxon>Eukaryota</taxon>
        <taxon>Metazoa</taxon>
        <taxon>Spiralia</taxon>
        <taxon>Lophotrochozoa</taxon>
        <taxon>Platyhelminthes</taxon>
        <taxon>Monogenea</taxon>
        <taxon>Polyopisthocotylea</taxon>
        <taxon>Polystomatidea</taxon>
        <taxon>Polystomatidae</taxon>
        <taxon>Protopolystoma</taxon>
    </lineage>
</organism>
<name>A0A448WYX2_9PLAT</name>
<protein>
    <submittedName>
        <fullName evidence="1">Uncharacterized protein</fullName>
    </submittedName>
</protein>
<sequence>MPGQARPGQAMTRHDTLVQAKRSKVSVSRLRLGDATASRIGACAISPLACTHPKVRPTRAVVRTCGRATCSRLLIWRPAGQRVAPLRPECETRG</sequence>
<keyword evidence="2" id="KW-1185">Reference proteome</keyword>
<dbReference type="AlphaFoldDB" id="A0A448WYX2"/>
<evidence type="ECO:0000313" key="1">
    <source>
        <dbReference type="EMBL" id="VEL23715.1"/>
    </source>
</evidence>